<evidence type="ECO:0000313" key="4">
    <source>
        <dbReference type="EMBL" id="KAF6339096.1"/>
    </source>
</evidence>
<accession>A0A7J7WPB7</accession>
<dbReference type="InterPro" id="IPR033989">
    <property type="entry name" value="CD209-like_CTLD"/>
</dbReference>
<dbReference type="CDD" id="cd03590">
    <property type="entry name" value="CLECT_DC-SIGN_like"/>
    <property type="match status" value="1"/>
</dbReference>
<evidence type="ECO:0000256" key="2">
    <source>
        <dbReference type="SAM" id="Phobius"/>
    </source>
</evidence>
<comment type="caution">
    <text evidence="4">The sequence shown here is derived from an EMBL/GenBank/DDBJ whole genome shotgun (WGS) entry which is preliminary data.</text>
</comment>
<reference evidence="4 5" key="1">
    <citation type="journal article" date="2020" name="Nature">
        <title>Six reference-quality genomes reveal evolution of bat adaptations.</title>
        <authorList>
            <person name="Jebb D."/>
            <person name="Huang Z."/>
            <person name="Pippel M."/>
            <person name="Hughes G.M."/>
            <person name="Lavrichenko K."/>
            <person name="Devanna P."/>
            <person name="Winkler S."/>
            <person name="Jermiin L.S."/>
            <person name="Skirmuntt E.C."/>
            <person name="Katzourakis A."/>
            <person name="Burkitt-Gray L."/>
            <person name="Ray D.A."/>
            <person name="Sullivan K.A.M."/>
            <person name="Roscito J.G."/>
            <person name="Kirilenko B.M."/>
            <person name="Davalos L.M."/>
            <person name="Corthals A.P."/>
            <person name="Power M.L."/>
            <person name="Jones G."/>
            <person name="Ransome R.D."/>
            <person name="Dechmann D.K.N."/>
            <person name="Locatelli A.G."/>
            <person name="Puechmaille S.J."/>
            <person name="Fedrigo O."/>
            <person name="Jarvis E.D."/>
            <person name="Hiller M."/>
            <person name="Vernes S.C."/>
            <person name="Myers E.W."/>
            <person name="Teeling E.C."/>
        </authorList>
    </citation>
    <scope>NUCLEOTIDE SEQUENCE [LARGE SCALE GENOMIC DNA]</scope>
    <source>
        <strain evidence="4">MRhiFer1</strain>
        <tissue evidence="4">Lung</tissue>
    </source>
</reference>
<evidence type="ECO:0000259" key="3">
    <source>
        <dbReference type="PROSITE" id="PS50041"/>
    </source>
</evidence>
<dbReference type="AlphaFoldDB" id="A0A7J7WPB7"/>
<keyword evidence="2" id="KW-1133">Transmembrane helix</keyword>
<dbReference type="InterPro" id="IPR016187">
    <property type="entry name" value="CTDL_fold"/>
</dbReference>
<dbReference type="Pfam" id="PF00059">
    <property type="entry name" value="Lectin_C"/>
    <property type="match status" value="1"/>
</dbReference>
<protein>
    <submittedName>
        <fullName evidence="4">C-type lectin domain family 4 member E</fullName>
    </submittedName>
</protein>
<organism evidence="4 5">
    <name type="scientific">Rhinolophus ferrumequinum</name>
    <name type="common">Greater horseshoe bat</name>
    <dbReference type="NCBI Taxonomy" id="59479"/>
    <lineage>
        <taxon>Eukaryota</taxon>
        <taxon>Metazoa</taxon>
        <taxon>Chordata</taxon>
        <taxon>Craniata</taxon>
        <taxon>Vertebrata</taxon>
        <taxon>Euteleostomi</taxon>
        <taxon>Mammalia</taxon>
        <taxon>Eutheria</taxon>
        <taxon>Laurasiatheria</taxon>
        <taxon>Chiroptera</taxon>
        <taxon>Yinpterochiroptera</taxon>
        <taxon>Rhinolophoidea</taxon>
        <taxon>Rhinolophidae</taxon>
        <taxon>Rhinolophinae</taxon>
        <taxon>Rhinolophus</taxon>
    </lineage>
</organism>
<feature type="transmembrane region" description="Helical" evidence="2">
    <location>
        <begin position="21"/>
        <end position="41"/>
    </location>
</feature>
<dbReference type="GO" id="GO:0030246">
    <property type="term" value="F:carbohydrate binding"/>
    <property type="evidence" value="ECO:0007669"/>
    <property type="project" value="UniProtKB-KW"/>
</dbReference>
<feature type="domain" description="C-type lectin" evidence="3">
    <location>
        <begin position="57"/>
        <end position="176"/>
    </location>
</feature>
<dbReference type="SMART" id="SM00034">
    <property type="entry name" value="CLECT"/>
    <property type="match status" value="1"/>
</dbReference>
<keyword evidence="1 4" id="KW-0430">Lectin</keyword>
<sequence>MNSSKSSASQCTERGCFSSQVFLWTVAGISVLLLSACFITRCIGSVKNCCPLNWVHFQSSCYFFSTDTMTWAASLKNCADMGAHLVVINTQEEQEFLYHSKPRQREFYIGLTDHIAEGQWKWVDGTPFMESLSFWDVGEPNNLATVEDCVTIRDSPNPRRNWNDMTCFFRMYRVCEIPEI</sequence>
<gene>
    <name evidence="4" type="ORF">mRhiFer1_002983</name>
</gene>
<dbReference type="Gene3D" id="3.10.100.10">
    <property type="entry name" value="Mannose-Binding Protein A, subunit A"/>
    <property type="match status" value="1"/>
</dbReference>
<name>A0A7J7WPB7_RHIFE</name>
<evidence type="ECO:0000313" key="5">
    <source>
        <dbReference type="Proteomes" id="UP000585614"/>
    </source>
</evidence>
<dbReference type="EMBL" id="JACAGC010000010">
    <property type="protein sequence ID" value="KAF6339096.1"/>
    <property type="molecule type" value="Genomic_DNA"/>
</dbReference>
<evidence type="ECO:0000256" key="1">
    <source>
        <dbReference type="ARBA" id="ARBA00022734"/>
    </source>
</evidence>
<keyword evidence="2" id="KW-0812">Transmembrane</keyword>
<dbReference type="PROSITE" id="PS50041">
    <property type="entry name" value="C_TYPE_LECTIN_2"/>
    <property type="match status" value="1"/>
</dbReference>
<dbReference type="SUPFAM" id="SSF56436">
    <property type="entry name" value="C-type lectin-like"/>
    <property type="match status" value="1"/>
</dbReference>
<dbReference type="InterPro" id="IPR016186">
    <property type="entry name" value="C-type_lectin-like/link_sf"/>
</dbReference>
<dbReference type="PANTHER" id="PTHR22803">
    <property type="entry name" value="MANNOSE, PHOSPHOLIPASE, LECTIN RECEPTOR RELATED"/>
    <property type="match status" value="1"/>
</dbReference>
<dbReference type="InterPro" id="IPR050111">
    <property type="entry name" value="C-type_lectin/snaclec_domain"/>
</dbReference>
<proteinExistence type="predicted"/>
<dbReference type="Proteomes" id="UP000585614">
    <property type="component" value="Unassembled WGS sequence"/>
</dbReference>
<dbReference type="InterPro" id="IPR001304">
    <property type="entry name" value="C-type_lectin-like"/>
</dbReference>
<keyword evidence="2" id="KW-0472">Membrane</keyword>